<proteinExistence type="inferred from homology"/>
<keyword evidence="5 8" id="KW-0812">Transmembrane</keyword>
<keyword evidence="4" id="KW-1003">Cell membrane</keyword>
<dbReference type="AlphaFoldDB" id="A0A6J4UAP1"/>
<gene>
    <name evidence="10" type="ORF">AVDCRST_MAG43-534</name>
</gene>
<organism evidence="10">
    <name type="scientific">uncultured Thermomicrobiales bacterium</name>
    <dbReference type="NCBI Taxonomy" id="1645740"/>
    <lineage>
        <taxon>Bacteria</taxon>
        <taxon>Pseudomonadati</taxon>
        <taxon>Thermomicrobiota</taxon>
        <taxon>Thermomicrobia</taxon>
        <taxon>Thermomicrobiales</taxon>
        <taxon>environmental samples</taxon>
    </lineage>
</organism>
<evidence type="ECO:0000256" key="1">
    <source>
        <dbReference type="ARBA" id="ARBA00004651"/>
    </source>
</evidence>
<keyword evidence="3 8" id="KW-0813">Transport</keyword>
<dbReference type="Gene3D" id="1.10.3470.10">
    <property type="entry name" value="ABC transporter involved in vitamin B12 uptake, BtuC"/>
    <property type="match status" value="1"/>
</dbReference>
<feature type="transmembrane region" description="Helical" evidence="9">
    <location>
        <begin position="58"/>
        <end position="77"/>
    </location>
</feature>
<sequence length="360" mass="37854">MSASLVIMITGALVGASCGLVGAFLVLRRLALMGDAISHSILLGIVAVFAITGSRSPVLMIIGAGAVGILTVALVSWIEGSRLVREDAAIGLVFPFLFAIGVIIVSRFPSQVHIDVDAVLYGEIAYVPLYRLEMFGWDLGVQAFWTVGTMLAIDLLFIALLYKELKLSTFDAGFAAALGMSPVLLHYLLMAAVSTTTVVAFDAVGAILVVALLVVPAATAQLLTRRLTILLALSVAIGSGSAILGYWLARVINGSISGAIAAVLGGIFFLAFMFAPTQGLVAQMVLRRRQRRRFVQDLVVAHVRAKNGPVPALTLGSAFGWPEAATARAVSDAREENRLVLDERGQLDVPRSSPGSGAPS</sequence>
<accession>A0A6J4UAP1</accession>
<evidence type="ECO:0000256" key="2">
    <source>
        <dbReference type="ARBA" id="ARBA00008034"/>
    </source>
</evidence>
<reference evidence="10" key="1">
    <citation type="submission" date="2020-02" db="EMBL/GenBank/DDBJ databases">
        <authorList>
            <person name="Meier V. D."/>
        </authorList>
    </citation>
    <scope>NUCLEOTIDE SEQUENCE</scope>
    <source>
        <strain evidence="10">AVDCRST_MAG43</strain>
    </source>
</reference>
<feature type="transmembrane region" description="Helical" evidence="9">
    <location>
        <begin position="199"/>
        <end position="220"/>
    </location>
</feature>
<name>A0A6J4UAP1_9BACT</name>
<evidence type="ECO:0000256" key="7">
    <source>
        <dbReference type="ARBA" id="ARBA00023136"/>
    </source>
</evidence>
<evidence type="ECO:0000256" key="8">
    <source>
        <dbReference type="RuleBase" id="RU003943"/>
    </source>
</evidence>
<feature type="transmembrane region" description="Helical" evidence="9">
    <location>
        <begin position="260"/>
        <end position="286"/>
    </location>
</feature>
<feature type="transmembrane region" description="Helical" evidence="9">
    <location>
        <begin position="6"/>
        <end position="27"/>
    </location>
</feature>
<evidence type="ECO:0000256" key="3">
    <source>
        <dbReference type="ARBA" id="ARBA00022448"/>
    </source>
</evidence>
<dbReference type="PANTHER" id="PTHR30477">
    <property type="entry name" value="ABC-TRANSPORTER METAL-BINDING PROTEIN"/>
    <property type="match status" value="1"/>
</dbReference>
<dbReference type="CDD" id="cd06550">
    <property type="entry name" value="TM_ABC_iron-siderophores_like"/>
    <property type="match status" value="1"/>
</dbReference>
<dbReference type="GO" id="GO:0055085">
    <property type="term" value="P:transmembrane transport"/>
    <property type="evidence" value="ECO:0007669"/>
    <property type="project" value="InterPro"/>
</dbReference>
<feature type="transmembrane region" description="Helical" evidence="9">
    <location>
        <begin position="143"/>
        <end position="162"/>
    </location>
</feature>
<evidence type="ECO:0000313" key="10">
    <source>
        <dbReference type="EMBL" id="CAA9545345.1"/>
    </source>
</evidence>
<feature type="transmembrane region" description="Helical" evidence="9">
    <location>
        <begin position="174"/>
        <end position="193"/>
    </location>
</feature>
<protein>
    <submittedName>
        <fullName evidence="10">Mn-Zn_transporter_SitD</fullName>
    </submittedName>
</protein>
<feature type="transmembrane region" description="Helical" evidence="9">
    <location>
        <begin position="227"/>
        <end position="248"/>
    </location>
</feature>
<comment type="subcellular location">
    <subcellularLocation>
        <location evidence="1 8">Cell membrane</location>
        <topology evidence="1 8">Multi-pass membrane protein</topology>
    </subcellularLocation>
</comment>
<dbReference type="Pfam" id="PF00950">
    <property type="entry name" value="ABC-3"/>
    <property type="match status" value="1"/>
</dbReference>
<feature type="transmembrane region" description="Helical" evidence="9">
    <location>
        <begin position="34"/>
        <end position="52"/>
    </location>
</feature>
<feature type="transmembrane region" description="Helical" evidence="9">
    <location>
        <begin position="89"/>
        <end position="108"/>
    </location>
</feature>
<keyword evidence="7 9" id="KW-0472">Membrane</keyword>
<dbReference type="InterPro" id="IPR037294">
    <property type="entry name" value="ABC_BtuC-like"/>
</dbReference>
<dbReference type="GO" id="GO:0043190">
    <property type="term" value="C:ATP-binding cassette (ABC) transporter complex"/>
    <property type="evidence" value="ECO:0007669"/>
    <property type="project" value="InterPro"/>
</dbReference>
<dbReference type="InterPro" id="IPR001626">
    <property type="entry name" value="ABC_TroCD"/>
</dbReference>
<dbReference type="PANTHER" id="PTHR30477:SF8">
    <property type="entry name" value="METAL TRANSPORT SYSTEM MEMBRANE PROTEIN CT_070-RELATED"/>
    <property type="match status" value="1"/>
</dbReference>
<dbReference type="SUPFAM" id="SSF81345">
    <property type="entry name" value="ABC transporter involved in vitamin B12 uptake, BtuC"/>
    <property type="match status" value="1"/>
</dbReference>
<evidence type="ECO:0000256" key="6">
    <source>
        <dbReference type="ARBA" id="ARBA00022989"/>
    </source>
</evidence>
<comment type="similarity">
    <text evidence="2 8">Belongs to the ABC-3 integral membrane protein family.</text>
</comment>
<evidence type="ECO:0000256" key="9">
    <source>
        <dbReference type="SAM" id="Phobius"/>
    </source>
</evidence>
<evidence type="ECO:0000256" key="5">
    <source>
        <dbReference type="ARBA" id="ARBA00022692"/>
    </source>
</evidence>
<dbReference type="EMBL" id="CADCWI010000028">
    <property type="protein sequence ID" value="CAA9545345.1"/>
    <property type="molecule type" value="Genomic_DNA"/>
</dbReference>
<evidence type="ECO:0000256" key="4">
    <source>
        <dbReference type="ARBA" id="ARBA00022475"/>
    </source>
</evidence>
<dbReference type="GO" id="GO:0010043">
    <property type="term" value="P:response to zinc ion"/>
    <property type="evidence" value="ECO:0007669"/>
    <property type="project" value="TreeGrafter"/>
</dbReference>
<keyword evidence="6 9" id="KW-1133">Transmembrane helix</keyword>